<feature type="transmembrane region" description="Helical" evidence="1">
    <location>
        <begin position="35"/>
        <end position="56"/>
    </location>
</feature>
<organism evidence="2">
    <name type="scientific">bioreactor metagenome</name>
    <dbReference type="NCBI Taxonomy" id="1076179"/>
    <lineage>
        <taxon>unclassified sequences</taxon>
        <taxon>metagenomes</taxon>
        <taxon>ecological metagenomes</taxon>
    </lineage>
</organism>
<feature type="transmembrane region" description="Helical" evidence="1">
    <location>
        <begin position="62"/>
        <end position="80"/>
    </location>
</feature>
<evidence type="ECO:0000256" key="1">
    <source>
        <dbReference type="SAM" id="Phobius"/>
    </source>
</evidence>
<reference evidence="2" key="1">
    <citation type="submission" date="2019-08" db="EMBL/GenBank/DDBJ databases">
        <authorList>
            <person name="Kucharzyk K."/>
            <person name="Murdoch R.W."/>
            <person name="Higgins S."/>
            <person name="Loffler F."/>
        </authorList>
    </citation>
    <scope>NUCLEOTIDE SEQUENCE</scope>
</reference>
<keyword evidence="1" id="KW-0472">Membrane</keyword>
<keyword evidence="1" id="KW-1133">Transmembrane helix</keyword>
<evidence type="ECO:0000313" key="2">
    <source>
        <dbReference type="EMBL" id="MPM44025.1"/>
    </source>
</evidence>
<keyword evidence="1" id="KW-0812">Transmembrane</keyword>
<evidence type="ECO:0008006" key="3">
    <source>
        <dbReference type="Google" id="ProtNLM"/>
    </source>
</evidence>
<sequence length="184" mass="21508">MQISNKLNTADFVELQKILMEHYKPGGGFIFVMKYLVNFLYALVVFLGFYFILQRIAQVDNLIVPAIAGLIVFVLLLYYHPRILKSRLMRAIEKAYAKSDIRVERDLTLTKEGFLSRDEKEEKSYQWTDFDRYVRSANNYFLKLKNADEGFIIKGDHLTKEETMMLEDFMSGSGLAIEERNHAK</sequence>
<name>A0A644ZT13_9ZZZZ</name>
<gene>
    <name evidence="2" type="ORF">SDC9_90703</name>
</gene>
<proteinExistence type="predicted"/>
<comment type="caution">
    <text evidence="2">The sequence shown here is derived from an EMBL/GenBank/DDBJ whole genome shotgun (WGS) entry which is preliminary data.</text>
</comment>
<accession>A0A644ZT13</accession>
<protein>
    <recommendedName>
        <fullName evidence="3">YcxB-like protein domain-containing protein</fullName>
    </recommendedName>
</protein>
<dbReference type="EMBL" id="VSSQ01010324">
    <property type="protein sequence ID" value="MPM44025.1"/>
    <property type="molecule type" value="Genomic_DNA"/>
</dbReference>
<dbReference type="AlphaFoldDB" id="A0A644ZT13"/>